<feature type="transmembrane region" description="Helical" evidence="1">
    <location>
        <begin position="398"/>
        <end position="417"/>
    </location>
</feature>
<dbReference type="Proteomes" id="UP000320593">
    <property type="component" value="Unassembled WGS sequence"/>
</dbReference>
<proteinExistence type="predicted"/>
<gene>
    <name evidence="2" type="ORF">JM93_04047</name>
</gene>
<keyword evidence="3" id="KW-1185">Reference proteome</keyword>
<keyword evidence="1" id="KW-0472">Membrane</keyword>
<organism evidence="2 3">
    <name type="scientific">Roseibium hamelinense</name>
    <dbReference type="NCBI Taxonomy" id="150831"/>
    <lineage>
        <taxon>Bacteria</taxon>
        <taxon>Pseudomonadati</taxon>
        <taxon>Pseudomonadota</taxon>
        <taxon>Alphaproteobacteria</taxon>
        <taxon>Hyphomicrobiales</taxon>
        <taxon>Stappiaceae</taxon>
        <taxon>Roseibium</taxon>
    </lineage>
</organism>
<keyword evidence="1" id="KW-1133">Transmembrane helix</keyword>
<evidence type="ECO:0000313" key="2">
    <source>
        <dbReference type="EMBL" id="TWI80832.1"/>
    </source>
</evidence>
<reference evidence="2 3" key="1">
    <citation type="submission" date="2019-07" db="EMBL/GenBank/DDBJ databases">
        <title>Genomic Encyclopedia of Archaeal and Bacterial Type Strains, Phase II (KMG-II): from individual species to whole genera.</title>
        <authorList>
            <person name="Goeker M."/>
        </authorList>
    </citation>
    <scope>NUCLEOTIDE SEQUENCE [LARGE SCALE GENOMIC DNA]</scope>
    <source>
        <strain evidence="2 3">ATCC BAA-252</strain>
    </source>
</reference>
<dbReference type="RefSeq" id="WP_145347024.1">
    <property type="nucleotide sequence ID" value="NZ_SMLY01000077.1"/>
</dbReference>
<comment type="caution">
    <text evidence="2">The sequence shown here is derived from an EMBL/GenBank/DDBJ whole genome shotgun (WGS) entry which is preliminary data.</text>
</comment>
<accession>A0A562SHV0</accession>
<protein>
    <submittedName>
        <fullName evidence="2">Uncharacterized membrane-anchored protein YjiN (DUF445 family)</fullName>
    </submittedName>
</protein>
<dbReference type="PANTHER" id="PTHR38442">
    <property type="entry name" value="INNER MEMBRANE PROTEIN-RELATED"/>
    <property type="match status" value="1"/>
</dbReference>
<evidence type="ECO:0000313" key="3">
    <source>
        <dbReference type="Proteomes" id="UP000320593"/>
    </source>
</evidence>
<feature type="transmembrane region" description="Helical" evidence="1">
    <location>
        <begin position="24"/>
        <end position="42"/>
    </location>
</feature>
<dbReference type="PANTHER" id="PTHR38442:SF1">
    <property type="entry name" value="INNER MEMBRANE PROTEIN"/>
    <property type="match status" value="1"/>
</dbReference>
<keyword evidence="1" id="KW-0812">Transmembrane</keyword>
<dbReference type="OrthoDB" id="9769590at2"/>
<dbReference type="Pfam" id="PF04286">
    <property type="entry name" value="DUF445"/>
    <property type="match status" value="1"/>
</dbReference>
<dbReference type="GO" id="GO:0005886">
    <property type="term" value="C:plasma membrane"/>
    <property type="evidence" value="ECO:0007669"/>
    <property type="project" value="TreeGrafter"/>
</dbReference>
<evidence type="ECO:0000256" key="1">
    <source>
        <dbReference type="SAM" id="Phobius"/>
    </source>
</evidence>
<dbReference type="AlphaFoldDB" id="A0A562SHV0"/>
<dbReference type="EMBL" id="VLLF01000011">
    <property type="protein sequence ID" value="TWI80832.1"/>
    <property type="molecule type" value="Genomic_DNA"/>
</dbReference>
<sequence length="421" mass="46141">MRLGDAAADTDIEKRRAIRHIRRVATGLSVCLVVVFTATFAVDEPGFGLLLIRAMAEAGLIGALADWFAVEALFRRPLGLPIPHTALLPSNQQRAARGVAEFIQRYFLDKTLLRTRILEKYPTRRAAIWLSRKDNSKKVGDLLVRALGLALRDVAGLRLSEDLRNGIQATLRRVVSGEKLAGGIAGLAGEAMTGAVTDSLLLVVRDAIEQNRQKVVAVVRDRSRWWIASRVDEEIAGLLVKGVLSVIDELTTEDTPLRTEFDQAVAGLFNRLHQDGTMERLINQARDHAFDRGLIESLLNRLEDEAFQEFGQRLATEPDGVAQMIAGGLQDAARRLAKDHAACAEMDVVIADSAADMVVSARPAIAGYVTEVISEWDSAELVDKFETEFGRDLQFIRINGAILGAILGGLIFLLTHIPHFG</sequence>
<name>A0A562SHV0_9HYPH</name>
<dbReference type="InterPro" id="IPR007383">
    <property type="entry name" value="DUF445"/>
</dbReference>